<reference evidence="2" key="1">
    <citation type="submission" date="2020-10" db="EMBL/GenBank/DDBJ databases">
        <authorList>
            <person name="Gilroy R."/>
        </authorList>
    </citation>
    <scope>NUCLEOTIDE SEQUENCE</scope>
    <source>
        <strain evidence="2">ChiBcec2-4451</strain>
    </source>
</reference>
<keyword evidence="1" id="KW-1133">Transmembrane helix</keyword>
<reference evidence="2" key="2">
    <citation type="journal article" date="2021" name="PeerJ">
        <title>Extensive microbial diversity within the chicken gut microbiome revealed by metagenomics and culture.</title>
        <authorList>
            <person name="Gilroy R."/>
            <person name="Ravi A."/>
            <person name="Getino M."/>
            <person name="Pursley I."/>
            <person name="Horton D.L."/>
            <person name="Alikhan N.F."/>
            <person name="Baker D."/>
            <person name="Gharbi K."/>
            <person name="Hall N."/>
            <person name="Watson M."/>
            <person name="Adriaenssens E.M."/>
            <person name="Foster-Nyarko E."/>
            <person name="Jarju S."/>
            <person name="Secka A."/>
            <person name="Antonio M."/>
            <person name="Oren A."/>
            <person name="Chaudhuri R.R."/>
            <person name="La Ragione R."/>
            <person name="Hildebrand F."/>
            <person name="Pallen M.J."/>
        </authorList>
    </citation>
    <scope>NUCLEOTIDE SEQUENCE</scope>
    <source>
        <strain evidence="2">ChiBcec2-4451</strain>
    </source>
</reference>
<dbReference type="EMBL" id="DVON01000122">
    <property type="protein sequence ID" value="HIV12610.1"/>
    <property type="molecule type" value="Genomic_DNA"/>
</dbReference>
<proteinExistence type="predicted"/>
<evidence type="ECO:0000256" key="1">
    <source>
        <dbReference type="SAM" id="Phobius"/>
    </source>
</evidence>
<sequence length="50" mass="5603">MRGEVFTAAGIGLIVLGAGVFAAGRVLLHFKIRDWKRRYRNLEEGEEELG</sequence>
<keyword evidence="1" id="KW-0472">Membrane</keyword>
<accession>A0A9D1T5I8</accession>
<evidence type="ECO:0000313" key="2">
    <source>
        <dbReference type="EMBL" id="HIV12610.1"/>
    </source>
</evidence>
<dbReference type="Proteomes" id="UP000886723">
    <property type="component" value="Unassembled WGS sequence"/>
</dbReference>
<organism evidence="2 3">
    <name type="scientific">Candidatus Pullilachnospira stercoravium</name>
    <dbReference type="NCBI Taxonomy" id="2840913"/>
    <lineage>
        <taxon>Bacteria</taxon>
        <taxon>Bacillati</taxon>
        <taxon>Bacillota</taxon>
        <taxon>Clostridia</taxon>
        <taxon>Lachnospirales</taxon>
        <taxon>Lachnospiraceae</taxon>
        <taxon>Lachnospiraceae incertae sedis</taxon>
        <taxon>Candidatus Pullilachnospira</taxon>
    </lineage>
</organism>
<protein>
    <submittedName>
        <fullName evidence="2">Uncharacterized protein</fullName>
    </submittedName>
</protein>
<dbReference type="AlphaFoldDB" id="A0A9D1T5I8"/>
<feature type="transmembrane region" description="Helical" evidence="1">
    <location>
        <begin position="6"/>
        <end position="28"/>
    </location>
</feature>
<comment type="caution">
    <text evidence="2">The sequence shown here is derived from an EMBL/GenBank/DDBJ whole genome shotgun (WGS) entry which is preliminary data.</text>
</comment>
<evidence type="ECO:0000313" key="3">
    <source>
        <dbReference type="Proteomes" id="UP000886723"/>
    </source>
</evidence>
<name>A0A9D1T5I8_9FIRM</name>
<gene>
    <name evidence="2" type="ORF">IAA63_05645</name>
</gene>
<keyword evidence="1" id="KW-0812">Transmembrane</keyword>